<accession>A0ABU8WUI3</accession>
<keyword evidence="3" id="KW-1185">Reference proteome</keyword>
<dbReference type="Gene3D" id="1.10.10.2910">
    <property type="match status" value="1"/>
</dbReference>
<protein>
    <submittedName>
        <fullName evidence="2">ImmA/IrrE family metallo-endopeptidase</fullName>
    </submittedName>
</protein>
<organism evidence="2 3">
    <name type="scientific">Variovorax rhizosphaerae</name>
    <dbReference type="NCBI Taxonomy" id="1836200"/>
    <lineage>
        <taxon>Bacteria</taxon>
        <taxon>Pseudomonadati</taxon>
        <taxon>Pseudomonadota</taxon>
        <taxon>Betaproteobacteria</taxon>
        <taxon>Burkholderiales</taxon>
        <taxon>Comamonadaceae</taxon>
        <taxon>Variovorax</taxon>
    </lineage>
</organism>
<dbReference type="InterPro" id="IPR010359">
    <property type="entry name" value="IrrE_HExxH"/>
</dbReference>
<gene>
    <name evidence="2" type="ORF">WKW82_26275</name>
</gene>
<evidence type="ECO:0000313" key="2">
    <source>
        <dbReference type="EMBL" id="MEJ8850177.1"/>
    </source>
</evidence>
<dbReference type="PANTHER" id="PTHR43236:SF2">
    <property type="entry name" value="BLL0069 PROTEIN"/>
    <property type="match status" value="1"/>
</dbReference>
<dbReference type="RefSeq" id="WP_340345418.1">
    <property type="nucleotide sequence ID" value="NZ_JBBKZT010000013.1"/>
</dbReference>
<dbReference type="EMBL" id="JBBKZT010000013">
    <property type="protein sequence ID" value="MEJ8850177.1"/>
    <property type="molecule type" value="Genomic_DNA"/>
</dbReference>
<name>A0ABU8WUI3_9BURK</name>
<comment type="caution">
    <text evidence="2">The sequence shown here is derived from an EMBL/GenBank/DDBJ whole genome shotgun (WGS) entry which is preliminary data.</text>
</comment>
<evidence type="ECO:0000313" key="3">
    <source>
        <dbReference type="Proteomes" id="UP001385892"/>
    </source>
</evidence>
<dbReference type="PANTHER" id="PTHR43236">
    <property type="entry name" value="ANTITOXIN HIGA1"/>
    <property type="match status" value="1"/>
</dbReference>
<evidence type="ECO:0000259" key="1">
    <source>
        <dbReference type="Pfam" id="PF06114"/>
    </source>
</evidence>
<dbReference type="Proteomes" id="UP001385892">
    <property type="component" value="Unassembled WGS sequence"/>
</dbReference>
<feature type="domain" description="IrrE N-terminal-like" evidence="1">
    <location>
        <begin position="63"/>
        <end position="162"/>
    </location>
</feature>
<sequence>MTDPVGPRGWGITLAKMWGPRFPVDPQIIALEYSAKRPDPISKVKAHPVDGIEGMLIQRESKAWYILYNEGIVVPGRIKFTIAHELGHYLLHRQSQEEFRCGQRDIIGAQNARALEDEANLFASYLLMPMDDFRRQVDGQQISLELLGHCAERYGVSLTAAILKWLEFTDEIATLVVGRDGYVLWSRSSKAAMQLRLFRRHGFALPAKSLAADGHAFDFDDRTGVSMPAGVWHPAEETKEMKIGSDQYDFSISLVLYPRTLSSVIHKEAEPAEDLLDRVMQPFQRRE</sequence>
<dbReference type="Pfam" id="PF06114">
    <property type="entry name" value="Peptidase_M78"/>
    <property type="match status" value="1"/>
</dbReference>
<reference evidence="2 3" key="1">
    <citation type="submission" date="2024-03" db="EMBL/GenBank/DDBJ databases">
        <title>Novel species of the genus Variovorax.</title>
        <authorList>
            <person name="Liu Q."/>
            <person name="Xin Y.-H."/>
        </authorList>
    </citation>
    <scope>NUCLEOTIDE SEQUENCE [LARGE SCALE GENOMIC DNA]</scope>
    <source>
        <strain evidence="2 3">KACC 18900</strain>
    </source>
</reference>
<proteinExistence type="predicted"/>
<dbReference type="InterPro" id="IPR052345">
    <property type="entry name" value="Rad_response_metalloprotease"/>
</dbReference>